<sequence>MFDRLEAARVPIGAGVGPTLILASGTAPECTFVAALVALVRRLVLAIGAADVNLMSTLATRWSMT</sequence>
<organism evidence="1 2">
    <name type="scientific">Methylorubrum extorquens</name>
    <name type="common">Methylobacterium dichloromethanicum</name>
    <name type="synonym">Methylobacterium extorquens</name>
    <dbReference type="NCBI Taxonomy" id="408"/>
    <lineage>
        <taxon>Bacteria</taxon>
        <taxon>Pseudomonadati</taxon>
        <taxon>Pseudomonadota</taxon>
        <taxon>Alphaproteobacteria</taxon>
        <taxon>Hyphomicrobiales</taxon>
        <taxon>Methylobacteriaceae</taxon>
        <taxon>Methylorubrum</taxon>
    </lineage>
</organism>
<dbReference type="EMBL" id="LT962688">
    <property type="protein sequence ID" value="SOR27659.1"/>
    <property type="molecule type" value="Genomic_DNA"/>
</dbReference>
<accession>A0A2N9AK00</accession>
<name>A0A2N9AK00_METEX</name>
<gene>
    <name evidence="1" type="ORF">TK0001_1057</name>
</gene>
<dbReference type="AlphaFoldDB" id="A0A2N9AK00"/>
<evidence type="ECO:0000313" key="2">
    <source>
        <dbReference type="Proteomes" id="UP000233769"/>
    </source>
</evidence>
<dbReference type="Proteomes" id="UP000233769">
    <property type="component" value="Chromosome tk0001"/>
</dbReference>
<evidence type="ECO:0000313" key="1">
    <source>
        <dbReference type="EMBL" id="SOR27659.1"/>
    </source>
</evidence>
<proteinExistence type="predicted"/>
<protein>
    <submittedName>
        <fullName evidence="1">Uncharacterized protein</fullName>
    </submittedName>
</protein>
<reference evidence="2" key="1">
    <citation type="submission" date="2017-10" db="EMBL/GenBank/DDBJ databases">
        <authorList>
            <person name="Regsiter A."/>
            <person name="William W."/>
        </authorList>
    </citation>
    <scope>NUCLEOTIDE SEQUENCE [LARGE SCALE GENOMIC DNA]</scope>
</reference>